<reference evidence="1 2" key="2">
    <citation type="journal article" date="2022" name="Mol. Ecol. Resour.">
        <title>The genomes of chicory, endive, great burdock and yacon provide insights into Asteraceae paleo-polyploidization history and plant inulin production.</title>
        <authorList>
            <person name="Fan W."/>
            <person name="Wang S."/>
            <person name="Wang H."/>
            <person name="Wang A."/>
            <person name="Jiang F."/>
            <person name="Liu H."/>
            <person name="Zhao H."/>
            <person name="Xu D."/>
            <person name="Zhang Y."/>
        </authorList>
    </citation>
    <scope>NUCLEOTIDE SEQUENCE [LARGE SCALE GENOMIC DNA]</scope>
    <source>
        <strain evidence="2">cv. Niubang</strain>
    </source>
</reference>
<sequence>MASHSISSKNSNGSKNFNKSHHSTAQKADSNSIEQEQFWLSARHAKMEEYGHCIIGYATHPSTTKILDLGINRRKLSDVYEVPTKADLNMRKFSEDHTEEEILEFMKFIGYAVPITKRTNFRKQNLPPLWNVFFSILNRCLTSKVGSPDQSNYTILAIIEEGAKDYIRGHRTPEPSPATPPRVGFQVGDVVIYLRDEKERETEVVATEAQVVVKSSEKKKRRKLRTFAERERSAEAKVETLSARSEPAEGGDKPLQKTRKTTLVFEETLEETPEVRPQSPLKLASEIAREVILKYSGDLGKTVALEIEDVTGKSQSEEEEEENKKSKEGSRIKDALSTQPKPTPHATHTTTSAVLVQKGIEEGPHSPIPTQAIWTEDIPSSSVPPKSGETIPTSPSQKGEGVFSVHLPQDTSLPHTEAFVASVTHISDHPTASELAEKEHNNDSFVEHRGLEGNPPNLNIILGFEGAKHSLAKSGTCVVPEVTSDTFITKSEFKAFVVMVFQKFDELKSSVTKESQANSQALAEALKANAEALKALHQSLIQHSAEIKKLAENSVARADLQACGKTIIAYSDQIQVLGDICMEGMGNFAPQVVQSGVDDLTKLRDEIKDITRSVIVPFQP</sequence>
<name>A0ACB8Y908_ARCLA</name>
<keyword evidence="2" id="KW-1185">Reference proteome</keyword>
<comment type="caution">
    <text evidence="1">The sequence shown here is derived from an EMBL/GenBank/DDBJ whole genome shotgun (WGS) entry which is preliminary data.</text>
</comment>
<dbReference type="EMBL" id="CM042059">
    <property type="protein sequence ID" value="KAI3681392.1"/>
    <property type="molecule type" value="Genomic_DNA"/>
</dbReference>
<proteinExistence type="predicted"/>
<gene>
    <name evidence="1" type="ORF">L6452_36186</name>
</gene>
<evidence type="ECO:0000313" key="2">
    <source>
        <dbReference type="Proteomes" id="UP001055879"/>
    </source>
</evidence>
<organism evidence="1 2">
    <name type="scientific">Arctium lappa</name>
    <name type="common">Greater burdock</name>
    <name type="synonym">Lappa major</name>
    <dbReference type="NCBI Taxonomy" id="4217"/>
    <lineage>
        <taxon>Eukaryota</taxon>
        <taxon>Viridiplantae</taxon>
        <taxon>Streptophyta</taxon>
        <taxon>Embryophyta</taxon>
        <taxon>Tracheophyta</taxon>
        <taxon>Spermatophyta</taxon>
        <taxon>Magnoliopsida</taxon>
        <taxon>eudicotyledons</taxon>
        <taxon>Gunneridae</taxon>
        <taxon>Pentapetalae</taxon>
        <taxon>asterids</taxon>
        <taxon>campanulids</taxon>
        <taxon>Asterales</taxon>
        <taxon>Asteraceae</taxon>
        <taxon>Carduoideae</taxon>
        <taxon>Cardueae</taxon>
        <taxon>Arctiinae</taxon>
        <taxon>Arctium</taxon>
    </lineage>
</organism>
<accession>A0ACB8Y908</accession>
<protein>
    <submittedName>
        <fullName evidence="1">Uncharacterized protein</fullName>
    </submittedName>
</protein>
<evidence type="ECO:0000313" key="1">
    <source>
        <dbReference type="EMBL" id="KAI3681392.1"/>
    </source>
</evidence>
<dbReference type="Proteomes" id="UP001055879">
    <property type="component" value="Linkage Group LG13"/>
</dbReference>
<reference evidence="2" key="1">
    <citation type="journal article" date="2022" name="Mol. Ecol. Resour.">
        <title>The genomes of chicory, endive, great burdock and yacon provide insights into Asteraceae palaeo-polyploidization history and plant inulin production.</title>
        <authorList>
            <person name="Fan W."/>
            <person name="Wang S."/>
            <person name="Wang H."/>
            <person name="Wang A."/>
            <person name="Jiang F."/>
            <person name="Liu H."/>
            <person name="Zhao H."/>
            <person name="Xu D."/>
            <person name="Zhang Y."/>
        </authorList>
    </citation>
    <scope>NUCLEOTIDE SEQUENCE [LARGE SCALE GENOMIC DNA]</scope>
    <source>
        <strain evidence="2">cv. Niubang</strain>
    </source>
</reference>